<evidence type="ECO:0000259" key="1">
    <source>
        <dbReference type="Pfam" id="PF00534"/>
    </source>
</evidence>
<comment type="caution">
    <text evidence="3">The sequence shown here is derived from an EMBL/GenBank/DDBJ whole genome shotgun (WGS) entry which is preliminary data.</text>
</comment>
<dbReference type="EMBL" id="MFJV01000001">
    <property type="protein sequence ID" value="OGG23808.1"/>
    <property type="molecule type" value="Genomic_DNA"/>
</dbReference>
<dbReference type="GO" id="GO:0016757">
    <property type="term" value="F:glycosyltransferase activity"/>
    <property type="evidence" value="ECO:0007669"/>
    <property type="project" value="InterPro"/>
</dbReference>
<evidence type="ECO:0000259" key="2">
    <source>
        <dbReference type="Pfam" id="PF13439"/>
    </source>
</evidence>
<dbReference type="AlphaFoldDB" id="A0A1F6AGC7"/>
<sequence length="392" mass="44848">MHVGVFTYYYYPIINGVVITIGDWKSQAKQSGVDMTVFTSQADWKKSNQPDVVEYPAIPLYKKIGITIPMFPETTIENEIRRRHITLFHVHHPFYIGKLALKMKKKFHIPVVFTYHTRYSDYFRSYLPWVSGTALSHFVTKIMVNFINKCDAVTAANETLKQELLQGGVRTPIFVVPPGIDTVEFASGNRRVARQRLGIDKDDMVLLYVGRLAREKNIYFLVRAFSYIHKKAPKIKLLLAGNGLEETKLKEYARKHKFANNVLFATNENIKTIPDIYAVADSFVYASQTETYGRVIVEAMAAGLCVIALKGPSIIDLLQDGVTGRIVFKHSPKVFAQRVLELMSDREKRLFLASNGQKEARQKYDSKVSWSQLMDVYKISEMSRPETNRTKT</sequence>
<dbReference type="Pfam" id="PF00534">
    <property type="entry name" value="Glycos_transf_1"/>
    <property type="match status" value="1"/>
</dbReference>
<feature type="domain" description="Glycosyl transferase family 1" evidence="1">
    <location>
        <begin position="191"/>
        <end position="358"/>
    </location>
</feature>
<evidence type="ECO:0000313" key="3">
    <source>
        <dbReference type="EMBL" id="OGG23808.1"/>
    </source>
</evidence>
<accession>A0A1F6AGC7</accession>
<evidence type="ECO:0000313" key="4">
    <source>
        <dbReference type="Proteomes" id="UP000178759"/>
    </source>
</evidence>
<dbReference type="Gene3D" id="3.40.50.2000">
    <property type="entry name" value="Glycogen Phosphorylase B"/>
    <property type="match status" value="2"/>
</dbReference>
<dbReference type="SUPFAM" id="SSF53756">
    <property type="entry name" value="UDP-Glycosyltransferase/glycogen phosphorylase"/>
    <property type="match status" value="1"/>
</dbReference>
<organism evidence="3 4">
    <name type="scientific">Candidatus Gottesmanbacteria bacterium RIFCSPLOWO2_01_FULL_43_11b</name>
    <dbReference type="NCBI Taxonomy" id="1798392"/>
    <lineage>
        <taxon>Bacteria</taxon>
        <taxon>Candidatus Gottesmaniibacteriota</taxon>
    </lineage>
</organism>
<proteinExistence type="predicted"/>
<dbReference type="InterPro" id="IPR001296">
    <property type="entry name" value="Glyco_trans_1"/>
</dbReference>
<name>A0A1F6AGC7_9BACT</name>
<gene>
    <name evidence="3" type="ORF">A3A79_01210</name>
</gene>
<dbReference type="InterPro" id="IPR050194">
    <property type="entry name" value="Glycosyltransferase_grp1"/>
</dbReference>
<dbReference type="PANTHER" id="PTHR45947">
    <property type="entry name" value="SULFOQUINOVOSYL TRANSFERASE SQD2"/>
    <property type="match status" value="1"/>
</dbReference>
<dbReference type="PANTHER" id="PTHR45947:SF3">
    <property type="entry name" value="SULFOQUINOVOSYL TRANSFERASE SQD2"/>
    <property type="match status" value="1"/>
</dbReference>
<protein>
    <recommendedName>
        <fullName evidence="5">Glycosyl transferase family 1</fullName>
    </recommendedName>
</protein>
<dbReference type="InterPro" id="IPR028098">
    <property type="entry name" value="Glyco_trans_4-like_N"/>
</dbReference>
<dbReference type="Proteomes" id="UP000178759">
    <property type="component" value="Unassembled WGS sequence"/>
</dbReference>
<feature type="domain" description="Glycosyltransferase subfamily 4-like N-terminal" evidence="2">
    <location>
        <begin position="14"/>
        <end position="182"/>
    </location>
</feature>
<evidence type="ECO:0008006" key="5">
    <source>
        <dbReference type="Google" id="ProtNLM"/>
    </source>
</evidence>
<dbReference type="Pfam" id="PF13439">
    <property type="entry name" value="Glyco_transf_4"/>
    <property type="match status" value="1"/>
</dbReference>
<dbReference type="STRING" id="1798392.A3A79_01210"/>
<reference evidence="3 4" key="1">
    <citation type="journal article" date="2016" name="Nat. Commun.">
        <title>Thousands of microbial genomes shed light on interconnected biogeochemical processes in an aquifer system.</title>
        <authorList>
            <person name="Anantharaman K."/>
            <person name="Brown C.T."/>
            <person name="Hug L.A."/>
            <person name="Sharon I."/>
            <person name="Castelle C.J."/>
            <person name="Probst A.J."/>
            <person name="Thomas B.C."/>
            <person name="Singh A."/>
            <person name="Wilkins M.J."/>
            <person name="Karaoz U."/>
            <person name="Brodie E.L."/>
            <person name="Williams K.H."/>
            <person name="Hubbard S.S."/>
            <person name="Banfield J.F."/>
        </authorList>
    </citation>
    <scope>NUCLEOTIDE SEQUENCE [LARGE SCALE GENOMIC DNA]</scope>
</reference>